<feature type="region of interest" description="Disordered" evidence="1">
    <location>
        <begin position="108"/>
        <end position="186"/>
    </location>
</feature>
<evidence type="ECO:0000256" key="2">
    <source>
        <dbReference type="SAM" id="Phobius"/>
    </source>
</evidence>
<dbReference type="Proteomes" id="UP000430692">
    <property type="component" value="Unassembled WGS sequence"/>
</dbReference>
<name>A0A6I4VR35_9BACL</name>
<keyword evidence="4" id="KW-1185">Reference proteome</keyword>
<sequence length="205" mass="22872">MTKSDRPIMELKRKRPKTHWLWYIGTIVASLGVGLSIAYAIGQTQMGFDAKTEDKMNIAVNFTPKENYKDIPRKKPIAKTVEVKINSTIPTTPVEENKAPNYQALAKNPNPIEQYTNSNQTTQTKTTKSKITISKKKSKKPPTQPKPSNENEPNNTPPKTEKPNPVPEPTPSTGPSNQHKGPIIKVVDRVTKTVQYLLTGKTNQT</sequence>
<organism evidence="3 4">
    <name type="scientific">Shimazuella alba</name>
    <dbReference type="NCBI Taxonomy" id="2690964"/>
    <lineage>
        <taxon>Bacteria</taxon>
        <taxon>Bacillati</taxon>
        <taxon>Bacillota</taxon>
        <taxon>Bacilli</taxon>
        <taxon>Bacillales</taxon>
        <taxon>Thermoactinomycetaceae</taxon>
        <taxon>Shimazuella</taxon>
    </lineage>
</organism>
<feature type="compositionally biased region" description="Low complexity" evidence="1">
    <location>
        <begin position="146"/>
        <end position="158"/>
    </location>
</feature>
<keyword evidence="2" id="KW-0472">Membrane</keyword>
<proteinExistence type="predicted"/>
<evidence type="ECO:0000313" key="4">
    <source>
        <dbReference type="Proteomes" id="UP000430692"/>
    </source>
</evidence>
<dbReference type="RefSeq" id="WP_160799280.1">
    <property type="nucleotide sequence ID" value="NZ_WUUL01000001.1"/>
</dbReference>
<keyword evidence="2" id="KW-0812">Transmembrane</keyword>
<gene>
    <name evidence="3" type="ORF">GSM42_00385</name>
</gene>
<feature type="compositionally biased region" description="Low complexity" evidence="1">
    <location>
        <begin position="116"/>
        <end position="132"/>
    </location>
</feature>
<comment type="caution">
    <text evidence="3">The sequence shown here is derived from an EMBL/GenBank/DDBJ whole genome shotgun (WGS) entry which is preliminary data.</text>
</comment>
<evidence type="ECO:0000256" key="1">
    <source>
        <dbReference type="SAM" id="MobiDB-lite"/>
    </source>
</evidence>
<accession>A0A6I4VR35</accession>
<keyword evidence="2" id="KW-1133">Transmembrane helix</keyword>
<dbReference type="AlphaFoldDB" id="A0A6I4VR35"/>
<feature type="transmembrane region" description="Helical" evidence="2">
    <location>
        <begin position="20"/>
        <end position="41"/>
    </location>
</feature>
<dbReference type="EMBL" id="WUUL01000001">
    <property type="protein sequence ID" value="MXQ52230.1"/>
    <property type="molecule type" value="Genomic_DNA"/>
</dbReference>
<reference evidence="3 4" key="1">
    <citation type="submission" date="2019-12" db="EMBL/GenBank/DDBJ databases">
        <title>Whole-genome analyses of novel actinobacteria.</title>
        <authorList>
            <person name="Sahin N."/>
            <person name="Saygin H."/>
        </authorList>
    </citation>
    <scope>NUCLEOTIDE SEQUENCE [LARGE SCALE GENOMIC DNA]</scope>
    <source>
        <strain evidence="3 4">KC615</strain>
    </source>
</reference>
<protein>
    <submittedName>
        <fullName evidence="3">Uncharacterized protein</fullName>
    </submittedName>
</protein>
<evidence type="ECO:0000313" key="3">
    <source>
        <dbReference type="EMBL" id="MXQ52230.1"/>
    </source>
</evidence>